<dbReference type="Proteomes" id="UP000178912">
    <property type="component" value="Unassembled WGS sequence"/>
</dbReference>
<dbReference type="InterPro" id="IPR001841">
    <property type="entry name" value="Znf_RING"/>
</dbReference>
<dbReference type="GO" id="GO:0061630">
    <property type="term" value="F:ubiquitin protein ligase activity"/>
    <property type="evidence" value="ECO:0007669"/>
    <property type="project" value="TreeGrafter"/>
</dbReference>
<protein>
    <recommendedName>
        <fullName evidence="6">RING-type domain-containing protein</fullName>
    </recommendedName>
</protein>
<keyword evidence="8" id="KW-1185">Reference proteome</keyword>
<evidence type="ECO:0000256" key="2">
    <source>
        <dbReference type="ARBA" id="ARBA00022771"/>
    </source>
</evidence>
<keyword evidence="1" id="KW-0479">Metal-binding</keyword>
<evidence type="ECO:0000313" key="7">
    <source>
        <dbReference type="EMBL" id="CZS91056.1"/>
    </source>
</evidence>
<dbReference type="SUPFAM" id="SSF57850">
    <property type="entry name" value="RING/U-box"/>
    <property type="match status" value="1"/>
</dbReference>
<dbReference type="GO" id="GO:0043161">
    <property type="term" value="P:proteasome-mediated ubiquitin-dependent protein catabolic process"/>
    <property type="evidence" value="ECO:0007669"/>
    <property type="project" value="TreeGrafter"/>
</dbReference>
<evidence type="ECO:0000256" key="3">
    <source>
        <dbReference type="ARBA" id="ARBA00022833"/>
    </source>
</evidence>
<feature type="region of interest" description="Disordered" evidence="5">
    <location>
        <begin position="400"/>
        <end position="433"/>
    </location>
</feature>
<keyword evidence="3" id="KW-0862">Zinc</keyword>
<gene>
    <name evidence="7" type="ORF">RAG0_01845</name>
</gene>
<feature type="compositionally biased region" description="Polar residues" evidence="5">
    <location>
        <begin position="162"/>
        <end position="179"/>
    </location>
</feature>
<dbReference type="GO" id="GO:0008270">
    <property type="term" value="F:zinc ion binding"/>
    <property type="evidence" value="ECO:0007669"/>
    <property type="project" value="UniProtKB-KW"/>
</dbReference>
<feature type="compositionally biased region" description="Polar residues" evidence="5">
    <location>
        <begin position="528"/>
        <end position="538"/>
    </location>
</feature>
<keyword evidence="2 4" id="KW-0863">Zinc-finger</keyword>
<organism evidence="7 8">
    <name type="scientific">Rhynchosporium agropyri</name>
    <dbReference type="NCBI Taxonomy" id="914238"/>
    <lineage>
        <taxon>Eukaryota</taxon>
        <taxon>Fungi</taxon>
        <taxon>Dikarya</taxon>
        <taxon>Ascomycota</taxon>
        <taxon>Pezizomycotina</taxon>
        <taxon>Leotiomycetes</taxon>
        <taxon>Helotiales</taxon>
        <taxon>Ploettnerulaceae</taxon>
        <taxon>Rhynchosporium</taxon>
    </lineage>
</organism>
<evidence type="ECO:0000259" key="6">
    <source>
        <dbReference type="PROSITE" id="PS50089"/>
    </source>
</evidence>
<dbReference type="AlphaFoldDB" id="A0A1E1JYV7"/>
<dbReference type="Pfam" id="PF13639">
    <property type="entry name" value="zf-RING_2"/>
    <property type="match status" value="1"/>
</dbReference>
<dbReference type="InterPro" id="IPR050731">
    <property type="entry name" value="HRD1_E3_ubiq-ligases"/>
</dbReference>
<evidence type="ECO:0000256" key="1">
    <source>
        <dbReference type="ARBA" id="ARBA00022723"/>
    </source>
</evidence>
<dbReference type="Gene3D" id="3.30.40.10">
    <property type="entry name" value="Zinc/RING finger domain, C3HC4 (zinc finger)"/>
    <property type="match status" value="1"/>
</dbReference>
<evidence type="ECO:0000256" key="5">
    <source>
        <dbReference type="SAM" id="MobiDB-lite"/>
    </source>
</evidence>
<feature type="domain" description="RING-type" evidence="6">
    <location>
        <begin position="319"/>
        <end position="368"/>
    </location>
</feature>
<reference evidence="8" key="1">
    <citation type="submission" date="2016-03" db="EMBL/GenBank/DDBJ databases">
        <authorList>
            <person name="Guldener U."/>
        </authorList>
    </citation>
    <scope>NUCLEOTIDE SEQUENCE [LARGE SCALE GENOMIC DNA]</scope>
    <source>
        <strain evidence="8">04CH-RAC-A.6.1</strain>
    </source>
</reference>
<evidence type="ECO:0000313" key="8">
    <source>
        <dbReference type="Proteomes" id="UP000178912"/>
    </source>
</evidence>
<dbReference type="OrthoDB" id="8062037at2759"/>
<dbReference type="EMBL" id="FJUX01000007">
    <property type="protein sequence ID" value="CZS91056.1"/>
    <property type="molecule type" value="Genomic_DNA"/>
</dbReference>
<feature type="region of interest" description="Disordered" evidence="5">
    <location>
        <begin position="449"/>
        <end position="602"/>
    </location>
</feature>
<feature type="compositionally biased region" description="Acidic residues" evidence="5">
    <location>
        <begin position="253"/>
        <end position="264"/>
    </location>
</feature>
<name>A0A1E1JYV7_9HELO</name>
<dbReference type="PANTHER" id="PTHR22763">
    <property type="entry name" value="RING ZINC FINGER PROTEIN"/>
    <property type="match status" value="1"/>
</dbReference>
<feature type="compositionally biased region" description="Polar residues" evidence="5">
    <location>
        <begin position="209"/>
        <end position="226"/>
    </location>
</feature>
<evidence type="ECO:0000256" key="4">
    <source>
        <dbReference type="PROSITE-ProRule" id="PRU00175"/>
    </source>
</evidence>
<sequence>MDAMDYTMDDAGNHANNNPAAIHQCLQASPSSAPHGYSSQGHFDPVHDASNYYYGVNPSTSSRPSYQIPQNQHTQNWGVSPYMPGANWQGFGDMSRPNSTHGAPDSFLNHRGPGRNYEDTSWSGYRQIGRPDDTYGPFANQLSGHNLSADHSMRPGGGVQAGSVTQTSTLGPSPFTQNFDRPPTDPLGQSGGPSNTRAPSLGAGRINRHQTPSHSFPTPPSLNSLRFQRAPRPFLSRPGLHGNTAADRVSWGDSDEESVSDLENEAIRREEASYREDEEEQALLMDRALAAGRRIMVKEAFNSLEKIKVEDLPKESKDCTICYNDFGLENPDGVIEQPVRWPKCKHLFGDKCIQRWFKEGKDTCPYCREKIPSESATKKLGMETQLRTLQRRRLLQAAAGGQQQLRHDGLTTGIPPEDPVSERTPLSPQFSSSHEEYDVMVNHNAGSWTYSSQHRYSPGDSPERRRQGRGRPTGGRSGHHMGRLVPIGPARSVNQSFGLYHNPLPRGFGPPLPTLHTPATARRTTPPGSTNNQGNLRQGHTHPHTPQARPSAGLPSSASASPEEASPPVAVGSGLPARHRSGVDNPAFRDPQNPESTGPRQHQHFWDEARALEQQINALSQNTRSVDQNLALVRRLSESGSRVSLEASQSFANP</sequence>
<accession>A0A1E1JYV7</accession>
<dbReference type="CDD" id="cd16448">
    <property type="entry name" value="RING-H2"/>
    <property type="match status" value="1"/>
</dbReference>
<feature type="region of interest" description="Disordered" evidence="5">
    <location>
        <begin position="100"/>
        <end position="264"/>
    </location>
</feature>
<dbReference type="GO" id="GO:0044695">
    <property type="term" value="C:Dsc E3 ubiquitin ligase complex"/>
    <property type="evidence" value="ECO:0007669"/>
    <property type="project" value="TreeGrafter"/>
</dbReference>
<proteinExistence type="predicted"/>
<dbReference type="PANTHER" id="PTHR22763:SF162">
    <property type="entry name" value="TRANSMEMBRANE E3 UBIQUITIN-PROTEIN LIGASE 1"/>
    <property type="match status" value="1"/>
</dbReference>
<feature type="compositionally biased region" description="Low complexity" evidence="5">
    <location>
        <begin position="548"/>
        <end position="570"/>
    </location>
</feature>
<dbReference type="PROSITE" id="PS50089">
    <property type="entry name" value="ZF_RING_2"/>
    <property type="match status" value="1"/>
</dbReference>
<feature type="compositionally biased region" description="Low complexity" evidence="5">
    <location>
        <begin position="514"/>
        <end position="527"/>
    </location>
</feature>
<dbReference type="GO" id="GO:0012505">
    <property type="term" value="C:endomembrane system"/>
    <property type="evidence" value="ECO:0007669"/>
    <property type="project" value="TreeGrafter"/>
</dbReference>
<dbReference type="InterPro" id="IPR013083">
    <property type="entry name" value="Znf_RING/FYVE/PHD"/>
</dbReference>